<sequence length="144" mass="16068">MECVVTDNNALASRKLGDCSTMSPEACGKAKELSQRILDKGLPSVEDMRDKLASCQDDSCRKGVWTEYRQASDATINTLKQMALNGEDYGQQSTHKQIGLGADGRAEPHEHKFEYNDKGQPIGKYYRQIDKNGKPVGKWISEKK</sequence>
<proteinExistence type="predicted"/>
<protein>
    <submittedName>
        <fullName evidence="1">Uncharacterized protein</fullName>
    </submittedName>
</protein>
<name>A0A4R4IU87_PHOLU</name>
<dbReference type="RefSeq" id="WP_132348379.1">
    <property type="nucleotide sequence ID" value="NZ_CAWOLF010000041.1"/>
</dbReference>
<reference evidence="1 2" key="1">
    <citation type="journal article" date="2019" name="Int. J. Syst. Evol. Microbiol.">
        <title>Photorhabdus khanii subsp. guanajuatensis subsp. nov., isolated from Heterorhabditis atacamensis, and Photorhabdus luminescens subsp. mexicana subsp. nov., isolated from Heterorhabditis mexicana entomopathogenic nematodes.</title>
        <authorList>
            <person name="Machado R.A.R."/>
            <person name="Bruno P."/>
            <person name="Arce C.C.M."/>
            <person name="Liechti N."/>
            <person name="Kohler A."/>
            <person name="Bernal J."/>
            <person name="Bruggmann R."/>
            <person name="Turlings T.C.J."/>
        </authorList>
    </citation>
    <scope>NUCLEOTIDE SEQUENCE [LARGE SCALE GENOMIC DNA]</scope>
    <source>
        <strain evidence="1 2">MEX47-22</strain>
    </source>
</reference>
<evidence type="ECO:0000313" key="2">
    <source>
        <dbReference type="Proteomes" id="UP000295550"/>
    </source>
</evidence>
<dbReference type="AlphaFoldDB" id="A0A4R4IU87"/>
<dbReference type="EMBL" id="PUJX01000041">
    <property type="protein sequence ID" value="TDB44152.1"/>
    <property type="molecule type" value="Genomic_DNA"/>
</dbReference>
<organism evidence="1 2">
    <name type="scientific">Photorhabdus luminescens subsp. mexicana</name>
    <dbReference type="NCBI Taxonomy" id="2100167"/>
    <lineage>
        <taxon>Bacteria</taxon>
        <taxon>Pseudomonadati</taxon>
        <taxon>Pseudomonadota</taxon>
        <taxon>Gammaproteobacteria</taxon>
        <taxon>Enterobacterales</taxon>
        <taxon>Morganellaceae</taxon>
        <taxon>Photorhabdus</taxon>
    </lineage>
</organism>
<accession>A0A4R4IU87</accession>
<gene>
    <name evidence="1" type="ORF">C5468_22915</name>
</gene>
<comment type="caution">
    <text evidence="1">The sequence shown here is derived from an EMBL/GenBank/DDBJ whole genome shotgun (WGS) entry which is preliminary data.</text>
</comment>
<evidence type="ECO:0000313" key="1">
    <source>
        <dbReference type="EMBL" id="TDB44152.1"/>
    </source>
</evidence>
<dbReference type="Proteomes" id="UP000295550">
    <property type="component" value="Unassembled WGS sequence"/>
</dbReference>